<keyword evidence="1" id="KW-0472">Membrane</keyword>
<comment type="caution">
    <text evidence="2">The sequence shown here is derived from an EMBL/GenBank/DDBJ whole genome shotgun (WGS) entry which is preliminary data.</text>
</comment>
<protein>
    <submittedName>
        <fullName evidence="2">Uncharacterized protein</fullName>
    </submittedName>
</protein>
<evidence type="ECO:0000313" key="3">
    <source>
        <dbReference type="Proteomes" id="UP000250174"/>
    </source>
</evidence>
<gene>
    <name evidence="2" type="ORF">A3864_18580</name>
</gene>
<evidence type="ECO:0000256" key="1">
    <source>
        <dbReference type="SAM" id="Phobius"/>
    </source>
</evidence>
<dbReference type="Proteomes" id="UP000250174">
    <property type="component" value="Unassembled WGS sequence"/>
</dbReference>
<feature type="transmembrane region" description="Helical" evidence="1">
    <location>
        <begin position="7"/>
        <end position="28"/>
    </location>
</feature>
<keyword evidence="1" id="KW-0812">Transmembrane</keyword>
<name>A0AAX1Q6L6_9BACI</name>
<accession>A0AAX1Q6L6</accession>
<organism evidence="2 3">
    <name type="scientific">Priestia endophytica</name>
    <dbReference type="NCBI Taxonomy" id="135735"/>
    <lineage>
        <taxon>Bacteria</taxon>
        <taxon>Bacillati</taxon>
        <taxon>Bacillota</taxon>
        <taxon>Bacilli</taxon>
        <taxon>Bacillales</taxon>
        <taxon>Bacillaceae</taxon>
        <taxon>Priestia</taxon>
    </lineage>
</organism>
<proteinExistence type="predicted"/>
<dbReference type="AlphaFoldDB" id="A0AAX1Q6L6"/>
<dbReference type="EMBL" id="LVYK01000049">
    <property type="protein sequence ID" value="RAS74457.1"/>
    <property type="molecule type" value="Genomic_DNA"/>
</dbReference>
<feature type="transmembrane region" description="Helical" evidence="1">
    <location>
        <begin position="64"/>
        <end position="85"/>
    </location>
</feature>
<reference evidence="2 3" key="1">
    <citation type="submission" date="2016-03" db="EMBL/GenBank/DDBJ databases">
        <title>Comparison of Bacillus endophyticus and B. anthracis characteristics using whole genome sequence analysis and microbiological techniques.</title>
        <authorList>
            <person name="Lekota K.E."/>
            <person name="Mafofo J."/>
            <person name="Rees J."/>
            <person name="Muchadeyi F.C."/>
            <person name="Madoroba E."/>
            <person name="Van Heerden H."/>
        </authorList>
    </citation>
    <scope>NUCLEOTIDE SEQUENCE [LARGE SCALE GENOMIC DNA]</scope>
    <source>
        <strain evidence="2 3">3631_10C</strain>
    </source>
</reference>
<dbReference type="RefSeq" id="WP_113765896.1">
    <property type="nucleotide sequence ID" value="NZ_LVYK01000049.1"/>
</dbReference>
<feature type="transmembrane region" description="Helical" evidence="1">
    <location>
        <begin position="34"/>
        <end position="57"/>
    </location>
</feature>
<sequence length="102" mass="11693">MSTSYIGLALQVIFVLFITLFNSFRIYIFNHYSVYPPALFELSLGIISMLLGGYGLIKRENVMLSSFVILFGILICLYFVFVYLLPEAGIPPEIPWLYPEIK</sequence>
<keyword evidence="1" id="KW-1133">Transmembrane helix</keyword>
<evidence type="ECO:0000313" key="2">
    <source>
        <dbReference type="EMBL" id="RAS74457.1"/>
    </source>
</evidence>